<dbReference type="EMBL" id="LNFP01001738">
    <property type="protein sequence ID" value="KUF85206.1"/>
    <property type="molecule type" value="Genomic_DNA"/>
</dbReference>
<name>A0A0W8CME8_PHYNI</name>
<dbReference type="InterPro" id="IPR007527">
    <property type="entry name" value="Znf_SWIM"/>
</dbReference>
<comment type="caution">
    <text evidence="3">The sequence shown here is derived from an EMBL/GenBank/DDBJ whole genome shotgun (WGS) entry which is preliminary data.</text>
</comment>
<dbReference type="Pfam" id="PF21056">
    <property type="entry name" value="ZSWIM1-3_RNaseH-like"/>
    <property type="match status" value="1"/>
</dbReference>
<dbReference type="InterPro" id="IPR048324">
    <property type="entry name" value="ZSWIM1-3_RNaseH-like"/>
</dbReference>
<evidence type="ECO:0000313" key="3">
    <source>
        <dbReference type="EMBL" id="KUF85206.1"/>
    </source>
</evidence>
<dbReference type="InterPro" id="IPR052579">
    <property type="entry name" value="Zinc_finger_SWIM"/>
</dbReference>
<dbReference type="PANTHER" id="PTHR31569">
    <property type="entry name" value="SWIM-TYPE DOMAIN-CONTAINING PROTEIN"/>
    <property type="match status" value="1"/>
</dbReference>
<dbReference type="GO" id="GO:0008270">
    <property type="term" value="F:zinc ion binding"/>
    <property type="evidence" value="ECO:0007669"/>
    <property type="project" value="UniProtKB-KW"/>
</dbReference>
<keyword evidence="1" id="KW-0479">Metal-binding</keyword>
<organism evidence="3 4">
    <name type="scientific">Phytophthora nicotianae</name>
    <name type="common">Potato buckeye rot agent</name>
    <name type="synonym">Phytophthora parasitica</name>
    <dbReference type="NCBI Taxonomy" id="4792"/>
    <lineage>
        <taxon>Eukaryota</taxon>
        <taxon>Sar</taxon>
        <taxon>Stramenopiles</taxon>
        <taxon>Oomycota</taxon>
        <taxon>Peronosporomycetes</taxon>
        <taxon>Peronosporales</taxon>
        <taxon>Peronosporaceae</taxon>
        <taxon>Phytophthora</taxon>
    </lineage>
</organism>
<feature type="domain" description="SWIM-type" evidence="2">
    <location>
        <begin position="252"/>
        <end position="303"/>
    </location>
</feature>
<keyword evidence="1" id="KW-0863">Zinc-finger</keyword>
<dbReference type="AlphaFoldDB" id="A0A0W8CME8"/>
<gene>
    <name evidence="3" type="ORF">AM588_10000846</name>
</gene>
<accession>A0A0W8CME8</accession>
<evidence type="ECO:0000313" key="4">
    <source>
        <dbReference type="Proteomes" id="UP000054636"/>
    </source>
</evidence>
<keyword evidence="1" id="KW-0862">Zinc</keyword>
<protein>
    <submittedName>
        <fullName evidence="3">Cleavage and polyadenylation specificity factor subunit 1</fullName>
    </submittedName>
</protein>
<dbReference type="Proteomes" id="UP000054636">
    <property type="component" value="Unassembled WGS sequence"/>
</dbReference>
<dbReference type="PROSITE" id="PS50966">
    <property type="entry name" value="ZF_SWIM"/>
    <property type="match status" value="1"/>
</dbReference>
<reference evidence="3 4" key="1">
    <citation type="submission" date="2015-11" db="EMBL/GenBank/DDBJ databases">
        <title>Genomes and virulence difference between two physiological races of Phytophthora nicotianae.</title>
        <authorList>
            <person name="Liu H."/>
            <person name="Ma X."/>
            <person name="Yu H."/>
            <person name="Fang D."/>
            <person name="Li Y."/>
            <person name="Wang X."/>
            <person name="Wang W."/>
            <person name="Dong Y."/>
            <person name="Xiao B."/>
        </authorList>
    </citation>
    <scope>NUCLEOTIDE SEQUENCE [LARGE SCALE GENOMIC DNA]</scope>
    <source>
        <strain evidence="4">race 1</strain>
    </source>
</reference>
<evidence type="ECO:0000256" key="1">
    <source>
        <dbReference type="PROSITE-ProRule" id="PRU00325"/>
    </source>
</evidence>
<sequence length="471" mass="55044">MAMNEFGEGAVVQQSLIEANGDWHMERAIDHFKRSHPTRISMLRVLVVDKDLNEIRVLEAIFPDARIIICHFHVIKYLKEMRSRPEFGKVSSEDASQIDGAIHKMVYAVCEEQYKTAHESLKGLCERIGLVGFFDYFQKNWDSCQDGWVYYLRSKLPHFKNHTNNRLENFFGKLKDAVDGSMSMAGCVKALIAYDRRVENEYKYRLSQIGQFVNSNYDEEMKNVLRFTTHFVAQQIEHQYATALSKAAVYSYTVDPDDADHVVVGGVFSEHNLRIDDWSCDCDFSLSMCLPCRHAIAYRKHTNVGGPIIPWNRIDERWTCSSRPLKKVKQFSYEKFTEAGRGSTQKKLRTHSERYREAVRATHLIANEMADIEDEVEFEEMLRFVLDQWRNVRQRKSVPRRKSEDGMNRKVMNSAVRERKRMQINRSLYVLSQKTRSRQNLTLIRAKMKKHPNPVSNQTCTDVYLRVKVGR</sequence>
<evidence type="ECO:0000259" key="2">
    <source>
        <dbReference type="PROSITE" id="PS50966"/>
    </source>
</evidence>
<proteinExistence type="predicted"/>
<dbReference type="PANTHER" id="PTHR31569:SF4">
    <property type="entry name" value="SWIM-TYPE DOMAIN-CONTAINING PROTEIN"/>
    <property type="match status" value="1"/>
</dbReference>